<reference evidence="1" key="1">
    <citation type="submission" date="2016-11" db="EMBL/GenBank/DDBJ databases">
        <authorList>
            <person name="Jaros S."/>
            <person name="Januszkiewicz K."/>
            <person name="Wedrychowicz H."/>
        </authorList>
    </citation>
    <scope>NUCLEOTIDE SEQUENCE [LARGE SCALE GENOMIC DNA]</scope>
    <source>
        <strain evidence="1">Y48</strain>
    </source>
</reference>
<dbReference type="Proteomes" id="UP000183810">
    <property type="component" value="Chromosome"/>
</dbReference>
<proteinExistence type="predicted"/>
<dbReference type="RefSeq" id="WP_071929575.1">
    <property type="nucleotide sequence ID" value="NZ_CP018082.1"/>
</dbReference>
<gene>
    <name evidence="1" type="ORF">BOX37_23465</name>
</gene>
<dbReference type="EMBL" id="CP018082">
    <property type="protein sequence ID" value="APE36398.1"/>
    <property type="molecule type" value="Genomic_DNA"/>
</dbReference>
<dbReference type="AlphaFoldDB" id="A0A1J0VWJ1"/>
<keyword evidence="2" id="KW-1185">Reference proteome</keyword>
<protein>
    <submittedName>
        <fullName evidence="1">Uncharacterized protein</fullName>
    </submittedName>
</protein>
<sequence length="104" mass="11403">MNQRRAIGVLNTDLSPQHRRRDIEVIAAIARDRGYELAQLLTINADTYMPITYIVHEAVISGAVAVVAPGVVHLGEHAEALTHAVTLEIGADTVRRQPEWDGAR</sequence>
<dbReference type="OrthoDB" id="4551035at2"/>
<dbReference type="KEGG" id="nsl:BOX37_23465"/>
<name>A0A1J0VWJ1_9NOCA</name>
<accession>A0A1J0VWJ1</accession>
<evidence type="ECO:0000313" key="2">
    <source>
        <dbReference type="Proteomes" id="UP000183810"/>
    </source>
</evidence>
<organism evidence="1 2">
    <name type="scientific">Nocardia mangyaensis</name>
    <dbReference type="NCBI Taxonomy" id="2213200"/>
    <lineage>
        <taxon>Bacteria</taxon>
        <taxon>Bacillati</taxon>
        <taxon>Actinomycetota</taxon>
        <taxon>Actinomycetes</taxon>
        <taxon>Mycobacteriales</taxon>
        <taxon>Nocardiaceae</taxon>
        <taxon>Nocardia</taxon>
    </lineage>
</organism>
<evidence type="ECO:0000313" key="1">
    <source>
        <dbReference type="EMBL" id="APE36398.1"/>
    </source>
</evidence>